<gene>
    <name evidence="2" type="ORF">GCM10007043_22090</name>
</gene>
<dbReference type="PANTHER" id="PTHR39157:SF1">
    <property type="entry name" value="DOXX FAMILY PROTEIN"/>
    <property type="match status" value="1"/>
</dbReference>
<comment type="caution">
    <text evidence="2">The sequence shown here is derived from an EMBL/GenBank/DDBJ whole genome shotgun (WGS) entry which is preliminary data.</text>
</comment>
<reference evidence="2" key="1">
    <citation type="journal article" date="2014" name="Int. J. Syst. Evol. Microbiol.">
        <title>Complete genome sequence of Corynebacterium casei LMG S-19264T (=DSM 44701T), isolated from a smear-ripened cheese.</title>
        <authorList>
            <consortium name="US DOE Joint Genome Institute (JGI-PGF)"/>
            <person name="Walter F."/>
            <person name="Albersmeier A."/>
            <person name="Kalinowski J."/>
            <person name="Ruckert C."/>
        </authorList>
    </citation>
    <scope>NUCLEOTIDE SEQUENCE</scope>
    <source>
        <strain evidence="2">JCM 14719</strain>
    </source>
</reference>
<evidence type="ECO:0000256" key="1">
    <source>
        <dbReference type="SAM" id="Phobius"/>
    </source>
</evidence>
<proteinExistence type="predicted"/>
<reference evidence="2" key="2">
    <citation type="submission" date="2020-09" db="EMBL/GenBank/DDBJ databases">
        <authorList>
            <person name="Sun Q."/>
            <person name="Ohkuma M."/>
        </authorList>
    </citation>
    <scope>NUCLEOTIDE SEQUENCE</scope>
    <source>
        <strain evidence="2">JCM 14719</strain>
    </source>
</reference>
<keyword evidence="1" id="KW-0472">Membrane</keyword>
<feature type="transmembrane region" description="Helical" evidence="1">
    <location>
        <begin position="5"/>
        <end position="25"/>
    </location>
</feature>
<evidence type="ECO:0000313" key="3">
    <source>
        <dbReference type="Proteomes" id="UP000637720"/>
    </source>
</evidence>
<keyword evidence="1" id="KW-0812">Transmembrane</keyword>
<dbReference type="Proteomes" id="UP000637720">
    <property type="component" value="Unassembled WGS sequence"/>
</dbReference>
<protein>
    <submittedName>
        <fullName evidence="2">Uncharacterized protein</fullName>
    </submittedName>
</protein>
<dbReference type="EMBL" id="BMOF01000065">
    <property type="protein sequence ID" value="GGK07635.1"/>
    <property type="molecule type" value="Genomic_DNA"/>
</dbReference>
<organism evidence="2 3">
    <name type="scientific">Calditerricola satsumensis</name>
    <dbReference type="NCBI Taxonomy" id="373054"/>
    <lineage>
        <taxon>Bacteria</taxon>
        <taxon>Bacillati</taxon>
        <taxon>Bacillota</taxon>
        <taxon>Bacilli</taxon>
        <taxon>Bacillales</taxon>
        <taxon>Bacillaceae</taxon>
        <taxon>Calditerricola</taxon>
    </lineage>
</organism>
<evidence type="ECO:0000313" key="2">
    <source>
        <dbReference type="EMBL" id="GGK07635.1"/>
    </source>
</evidence>
<dbReference type="PANTHER" id="PTHR39157">
    <property type="entry name" value="INTEGRAL MEMBRANE PROTEIN-RELATED"/>
    <property type="match status" value="1"/>
</dbReference>
<feature type="transmembrane region" description="Helical" evidence="1">
    <location>
        <begin position="37"/>
        <end position="61"/>
    </location>
</feature>
<sequence length="81" mass="8451">MGLGLILGCLTTAAIFFGMVMNFAFMFSGTTSINPQMVLLSIFVIVAGANAGKIGLDYVVLPYVKKIGSKLFTKSKGAVGV</sequence>
<accession>A0A8J3FG37</accession>
<keyword evidence="1" id="KW-1133">Transmembrane helix</keyword>
<keyword evidence="3" id="KW-1185">Reference proteome</keyword>
<dbReference type="AlphaFoldDB" id="A0A8J3FG37"/>
<name>A0A8J3FG37_9BACI</name>